<accession>A0A9P1G208</accession>
<dbReference type="AlphaFoldDB" id="A0A9P1G208"/>
<comment type="caution">
    <text evidence="3">The sequence shown here is derived from an EMBL/GenBank/DDBJ whole genome shotgun (WGS) entry which is preliminary data.</text>
</comment>
<dbReference type="Proteomes" id="UP001152797">
    <property type="component" value="Unassembled WGS sequence"/>
</dbReference>
<dbReference type="EMBL" id="CAMXCT030002022">
    <property type="protein sequence ID" value="CAL4782312.1"/>
    <property type="molecule type" value="Genomic_DNA"/>
</dbReference>
<protein>
    <submittedName>
        <fullName evidence="3">Uncharacterized protein</fullName>
    </submittedName>
</protein>
<dbReference type="EMBL" id="CAMXCT010002022">
    <property type="protein sequence ID" value="CAI3995000.1"/>
    <property type="molecule type" value="Genomic_DNA"/>
</dbReference>
<evidence type="ECO:0000256" key="1">
    <source>
        <dbReference type="SAM" id="MobiDB-lite"/>
    </source>
</evidence>
<feature type="compositionally biased region" description="Acidic residues" evidence="1">
    <location>
        <begin position="504"/>
        <end position="520"/>
    </location>
</feature>
<dbReference type="EMBL" id="CAMXCT020002022">
    <property type="protein sequence ID" value="CAL1148375.1"/>
    <property type="molecule type" value="Genomic_DNA"/>
</dbReference>
<evidence type="ECO:0000313" key="5">
    <source>
        <dbReference type="Proteomes" id="UP001152797"/>
    </source>
</evidence>
<name>A0A9P1G208_9DINO</name>
<feature type="chain" id="PRO_5043272396" evidence="2">
    <location>
        <begin position="20"/>
        <end position="627"/>
    </location>
</feature>
<evidence type="ECO:0000256" key="2">
    <source>
        <dbReference type="SAM" id="SignalP"/>
    </source>
</evidence>
<keyword evidence="5" id="KW-1185">Reference proteome</keyword>
<sequence length="627" mass="70000">MSAILSPVWWLALNIVARMHEPLTHHFAFVRTSNVCNMLSHMTCGKAKEISLEISGLMASNSHTWAKLIVLTLFGCEGALPDGLELADLLELGVALNCHHHASYQRRIIRDTQRLPLALFWIAFERPEVQCPMRKSVAQFILHCKDEYLEANARKLRVFAFEEFEEMAASGRCGPILFSIMSCVAATAKGDVAINEGHNSLIKSIVQRCRNIGLPLLSARSNCKKELRVGIRGAPSKWSQVKKQALCMVQDSVENYQDAFGKILSDPDRFAQSIDAERQRDSDSGFTLPDKGSITSWGVATAKKQEIITDLQSANELILTEISDDAKAWAYVQSLRLHRTRQPMSAETCITLGSLTDKDSSGERLLSTAWMISDKNYSLAMLTQLQVVHVTSCRDHFVQAAERCSPPGTEFDFLLFPTKPLCAIPSTDWFAAVVYEQLIADDKRDKAQLTPKIFRHKLRWCYCLETCTLFAVANSKDEFPLLTVTVSKSNNKRRKKTITKDSLDSLDSDMEDNHDDDTHDDDIHGGQGRRSRKSKLVALAVKLATGSESALEGGGEDDLEDDVAIALAALEAGGDIDEAQDHFEDWRNEDNDDICADLFDKRDHENVSSLEASVRPYPFTEIINNIT</sequence>
<reference evidence="4 5" key="2">
    <citation type="submission" date="2024-05" db="EMBL/GenBank/DDBJ databases">
        <authorList>
            <person name="Chen Y."/>
            <person name="Shah S."/>
            <person name="Dougan E. K."/>
            <person name="Thang M."/>
            <person name="Chan C."/>
        </authorList>
    </citation>
    <scope>NUCLEOTIDE SEQUENCE [LARGE SCALE GENOMIC DNA]</scope>
</reference>
<keyword evidence="2" id="KW-0732">Signal</keyword>
<feature type="region of interest" description="Disordered" evidence="1">
    <location>
        <begin position="504"/>
        <end position="531"/>
    </location>
</feature>
<reference evidence="3" key="1">
    <citation type="submission" date="2022-10" db="EMBL/GenBank/DDBJ databases">
        <authorList>
            <person name="Chen Y."/>
            <person name="Dougan E. K."/>
            <person name="Chan C."/>
            <person name="Rhodes N."/>
            <person name="Thang M."/>
        </authorList>
    </citation>
    <scope>NUCLEOTIDE SEQUENCE</scope>
</reference>
<evidence type="ECO:0000313" key="3">
    <source>
        <dbReference type="EMBL" id="CAI3995000.1"/>
    </source>
</evidence>
<feature type="signal peptide" evidence="2">
    <location>
        <begin position="1"/>
        <end position="19"/>
    </location>
</feature>
<organism evidence="3">
    <name type="scientific">Cladocopium goreaui</name>
    <dbReference type="NCBI Taxonomy" id="2562237"/>
    <lineage>
        <taxon>Eukaryota</taxon>
        <taxon>Sar</taxon>
        <taxon>Alveolata</taxon>
        <taxon>Dinophyceae</taxon>
        <taxon>Suessiales</taxon>
        <taxon>Symbiodiniaceae</taxon>
        <taxon>Cladocopium</taxon>
    </lineage>
</organism>
<dbReference type="OrthoDB" id="431427at2759"/>
<proteinExistence type="predicted"/>
<evidence type="ECO:0000313" key="4">
    <source>
        <dbReference type="EMBL" id="CAL4782312.1"/>
    </source>
</evidence>
<gene>
    <name evidence="3" type="ORF">C1SCF055_LOCUS21608</name>
</gene>